<evidence type="ECO:0000256" key="1">
    <source>
        <dbReference type="SAM" id="SignalP"/>
    </source>
</evidence>
<feature type="signal peptide" evidence="1">
    <location>
        <begin position="1"/>
        <end position="19"/>
    </location>
</feature>
<accession>A0A4R5VCU5</accession>
<name>A0A4R5VCU5_9BACT</name>
<evidence type="ECO:0000259" key="2">
    <source>
        <dbReference type="Pfam" id="PF13568"/>
    </source>
</evidence>
<reference evidence="3 4" key="1">
    <citation type="submission" date="2019-03" db="EMBL/GenBank/DDBJ databases">
        <title>Algoriphagus aquimaris sp. nov., isolated form marine sediment in Pohang, Korea.</title>
        <authorList>
            <person name="Kim J."/>
            <person name="Yoon S.-H."/>
            <person name="Lee S.-S."/>
        </authorList>
    </citation>
    <scope>NUCLEOTIDE SEQUENCE [LARGE SCALE GENOMIC DNA]</scope>
    <source>
        <strain evidence="3 4">F21</strain>
    </source>
</reference>
<gene>
    <name evidence="3" type="ORF">E1898_02095</name>
</gene>
<keyword evidence="1" id="KW-0732">Signal</keyword>
<dbReference type="RefSeq" id="WP_133389643.1">
    <property type="nucleotide sequence ID" value="NZ_SMUW01000023.1"/>
</dbReference>
<proteinExistence type="predicted"/>
<feature type="chain" id="PRO_5020559108" evidence="1">
    <location>
        <begin position="20"/>
        <end position="197"/>
    </location>
</feature>
<comment type="caution">
    <text evidence="3">The sequence shown here is derived from an EMBL/GenBank/DDBJ whole genome shotgun (WGS) entry which is preliminary data.</text>
</comment>
<sequence length="197" mass="21295">MKKLFVIILLAGLSLPAFSQNSGFGIKAGLSSSKVDFESQEFIPDGSTTGYHLGIFARLGGASFYVQPELLFTQTSGEFKLNLQGNNGTESYRADFNRIDLPVMLGVKMFKLIRLQAGPIASFNVNSNLENAAGTVNDVNFKEASIGYQAGAGVDIGNLFIDVKYEGGLSSVTQQVAGFETDNRLNQWILSVGFKIF</sequence>
<organism evidence="3 4">
    <name type="scientific">Algoriphagus formosus</name>
    <dbReference type="NCBI Taxonomy" id="2007308"/>
    <lineage>
        <taxon>Bacteria</taxon>
        <taxon>Pseudomonadati</taxon>
        <taxon>Bacteroidota</taxon>
        <taxon>Cytophagia</taxon>
        <taxon>Cytophagales</taxon>
        <taxon>Cyclobacteriaceae</taxon>
        <taxon>Algoriphagus</taxon>
    </lineage>
</organism>
<dbReference type="Proteomes" id="UP000295438">
    <property type="component" value="Unassembled WGS sequence"/>
</dbReference>
<keyword evidence="4" id="KW-1185">Reference proteome</keyword>
<dbReference type="EMBL" id="SMUW01000023">
    <property type="protein sequence ID" value="TDK49931.1"/>
    <property type="molecule type" value="Genomic_DNA"/>
</dbReference>
<evidence type="ECO:0000313" key="3">
    <source>
        <dbReference type="EMBL" id="TDK49931.1"/>
    </source>
</evidence>
<protein>
    <submittedName>
        <fullName evidence="3">PorT family protein</fullName>
    </submittedName>
</protein>
<dbReference type="Pfam" id="PF13568">
    <property type="entry name" value="OMP_b-brl_2"/>
    <property type="match status" value="1"/>
</dbReference>
<feature type="domain" description="Outer membrane protein beta-barrel" evidence="2">
    <location>
        <begin position="18"/>
        <end position="173"/>
    </location>
</feature>
<dbReference type="InterPro" id="IPR025665">
    <property type="entry name" value="Beta-barrel_OMP_2"/>
</dbReference>
<evidence type="ECO:0000313" key="4">
    <source>
        <dbReference type="Proteomes" id="UP000295438"/>
    </source>
</evidence>
<dbReference type="AlphaFoldDB" id="A0A4R5VCU5"/>